<dbReference type="RefSeq" id="XP_043013865.1">
    <property type="nucleotide sequence ID" value="XM_043149261.1"/>
</dbReference>
<dbReference type="Proteomes" id="UP001049176">
    <property type="component" value="Chromosome 2"/>
</dbReference>
<dbReference type="OrthoDB" id="2563191at2759"/>
<comment type="caution">
    <text evidence="2">The sequence shown here is derived from an EMBL/GenBank/DDBJ whole genome shotgun (WGS) entry which is preliminary data.</text>
</comment>
<feature type="compositionally biased region" description="Pro residues" evidence="1">
    <location>
        <begin position="581"/>
        <end position="591"/>
    </location>
</feature>
<evidence type="ECO:0000256" key="1">
    <source>
        <dbReference type="SAM" id="MobiDB-lite"/>
    </source>
</evidence>
<dbReference type="GeneID" id="66073821"/>
<dbReference type="EMBL" id="CM032182">
    <property type="protein sequence ID" value="KAG7097395.1"/>
    <property type="molecule type" value="Genomic_DNA"/>
</dbReference>
<feature type="compositionally biased region" description="Basic and acidic residues" evidence="1">
    <location>
        <begin position="721"/>
        <end position="732"/>
    </location>
</feature>
<gene>
    <name evidence="2" type="ORF">E1B28_004745</name>
</gene>
<protein>
    <submittedName>
        <fullName evidence="2">Uncharacterized protein</fullName>
    </submittedName>
</protein>
<evidence type="ECO:0000313" key="2">
    <source>
        <dbReference type="EMBL" id="KAG7097395.1"/>
    </source>
</evidence>
<feature type="compositionally biased region" description="Basic and acidic residues" evidence="1">
    <location>
        <begin position="433"/>
        <end position="443"/>
    </location>
</feature>
<feature type="region of interest" description="Disordered" evidence="1">
    <location>
        <begin position="414"/>
        <end position="611"/>
    </location>
</feature>
<feature type="compositionally biased region" description="Low complexity" evidence="1">
    <location>
        <begin position="321"/>
        <end position="331"/>
    </location>
</feature>
<evidence type="ECO:0000313" key="3">
    <source>
        <dbReference type="Proteomes" id="UP001049176"/>
    </source>
</evidence>
<feature type="compositionally biased region" description="Polar residues" evidence="1">
    <location>
        <begin position="414"/>
        <end position="430"/>
    </location>
</feature>
<accession>A0A9P8ADJ9</accession>
<feature type="compositionally biased region" description="Polar residues" evidence="1">
    <location>
        <begin position="348"/>
        <end position="358"/>
    </location>
</feature>
<dbReference type="AlphaFoldDB" id="A0A9P8ADJ9"/>
<feature type="compositionally biased region" description="Low complexity" evidence="1">
    <location>
        <begin position="532"/>
        <end position="551"/>
    </location>
</feature>
<proteinExistence type="predicted"/>
<feature type="compositionally biased region" description="Basic and acidic residues" evidence="1">
    <location>
        <begin position="564"/>
        <end position="576"/>
    </location>
</feature>
<organism evidence="2 3">
    <name type="scientific">Marasmius oreades</name>
    <name type="common">fairy-ring Marasmius</name>
    <dbReference type="NCBI Taxonomy" id="181124"/>
    <lineage>
        <taxon>Eukaryota</taxon>
        <taxon>Fungi</taxon>
        <taxon>Dikarya</taxon>
        <taxon>Basidiomycota</taxon>
        <taxon>Agaricomycotina</taxon>
        <taxon>Agaricomycetes</taxon>
        <taxon>Agaricomycetidae</taxon>
        <taxon>Agaricales</taxon>
        <taxon>Marasmiineae</taxon>
        <taxon>Marasmiaceae</taxon>
        <taxon>Marasmius</taxon>
    </lineage>
</organism>
<feature type="region of interest" description="Disordered" evidence="1">
    <location>
        <begin position="704"/>
        <end position="755"/>
    </location>
</feature>
<keyword evidence="3" id="KW-1185">Reference proteome</keyword>
<feature type="region of interest" description="Disordered" evidence="1">
    <location>
        <begin position="259"/>
        <end position="293"/>
    </location>
</feature>
<sequence>MLIGEPHTQRSYACNCLNIRLRSAQIDDQYPDLPTSPDYTPVYVERDEDIKIVFPHLTLRNRKRAPYIPDPAKTARYTSLTCLCCQTLVYRIHHVVSVHDEQNLKEGPIITKGWTETEVLRSTSGWVEVFHSRVLTEEGIQKQESSSQFSQTFGLVITPSLQSASSETVSGRSLVPEALPKYKLPPISPIFPEPKSKTSLFATLATLASRKSSDLRSAAEQYIDDIVKQKVEEIRFAENQLKQDVQSLLTKYNEGIKREEQERNSLSEQNSALRQRKTPSPSRTETAPLSGKSASVVRDFVPSVLPRVRAQSTNSPAPRVSSLSASLATSSFHHPRDQHHSPPRSPGQAPQSPISLQSASSATLFMQPATYEAGNVHRWGRNTDEQLDIATSYNYFLNLEEEMERRKQALAGVNTSLGQPPQGPGTSSNPEGVRNDAKRKEVESLEIEQTEQSNSKPAVPSPKSKGKRKVTFDVKVNQPEAVIRTPSDRDEMLFDFEDENERRGNGTPQPVLPLIEQPSRHPKAQRRNSKELSGLLSSLRPSSLPTPSYLSDNPTNSLPPNVDDDAKPSSDERQVEDQLDLPPPQTLPIPKPVRNDNSAAESSRSPREEEVLTKLAASMPSHRAAWRNNRGEFASFFSEKSDDWIGNDLEETTGTETMDGVREDMRQDGFVGSLPVPFHRPNTKAQRPPLSLASYQADGLLSTNHTVNGRRASAVIPLDTTEEHPSSEDGTRSDSTPTRDGPRYLQRRASPLTRT</sequence>
<feature type="region of interest" description="Disordered" evidence="1">
    <location>
        <begin position="668"/>
        <end position="689"/>
    </location>
</feature>
<feature type="compositionally biased region" description="Polar residues" evidence="1">
    <location>
        <begin position="266"/>
        <end position="287"/>
    </location>
</feature>
<feature type="region of interest" description="Disordered" evidence="1">
    <location>
        <begin position="308"/>
        <end position="358"/>
    </location>
</feature>
<dbReference type="KEGG" id="more:E1B28_004745"/>
<reference evidence="2" key="1">
    <citation type="journal article" date="2021" name="Genome Biol. Evol.">
        <title>The assembled and annotated genome of the fairy-ring fungus Marasmius oreades.</title>
        <authorList>
            <person name="Hiltunen M."/>
            <person name="Ament-Velasquez S.L."/>
            <person name="Johannesson H."/>
        </authorList>
    </citation>
    <scope>NUCLEOTIDE SEQUENCE</scope>
    <source>
        <strain evidence="2">03SP1</strain>
    </source>
</reference>
<name>A0A9P8ADJ9_9AGAR</name>